<proteinExistence type="predicted"/>
<comment type="caution">
    <text evidence="2">The sequence shown here is derived from an EMBL/GenBank/DDBJ whole genome shotgun (WGS) entry which is preliminary data.</text>
</comment>
<dbReference type="AlphaFoldDB" id="A0A5A8F559"/>
<keyword evidence="1" id="KW-0732">Signal</keyword>
<dbReference type="RefSeq" id="WP_149265580.1">
    <property type="nucleotide sequence ID" value="NZ_VFJB01000003.1"/>
</dbReference>
<accession>A0A5A8F559</accession>
<name>A0A5A8F559_9BACT</name>
<feature type="chain" id="PRO_5022719190" evidence="1">
    <location>
        <begin position="21"/>
        <end position="159"/>
    </location>
</feature>
<protein>
    <submittedName>
        <fullName evidence="2">PepSY domain-containing protein</fullName>
    </submittedName>
</protein>
<gene>
    <name evidence="2" type="ORF">FHQ18_02400</name>
</gene>
<dbReference type="Proteomes" id="UP000322876">
    <property type="component" value="Unassembled WGS sequence"/>
</dbReference>
<dbReference type="OrthoDB" id="9815255at2"/>
<reference evidence="2 3" key="1">
    <citation type="submission" date="2019-06" db="EMBL/GenBank/DDBJ databases">
        <title>Genomic insights into carbon and energy metabolism of Deferribacter autotrophicus revealed new metabolic traits in the phylum Deferribacteres.</title>
        <authorList>
            <person name="Slobodkin A.I."/>
            <person name="Slobodkina G.B."/>
            <person name="Allioux M."/>
            <person name="Alain K."/>
            <person name="Jebbar M."/>
            <person name="Shadrin V."/>
            <person name="Kublanov I.V."/>
            <person name="Toshchakov S.V."/>
            <person name="Bonch-Osmolovskaya E.A."/>
        </authorList>
    </citation>
    <scope>NUCLEOTIDE SEQUENCE [LARGE SCALE GENOMIC DNA]</scope>
    <source>
        <strain evidence="2 3">SL50</strain>
    </source>
</reference>
<dbReference type="EMBL" id="VFJB01000003">
    <property type="protein sequence ID" value="KAA0258820.1"/>
    <property type="molecule type" value="Genomic_DNA"/>
</dbReference>
<evidence type="ECO:0000256" key="1">
    <source>
        <dbReference type="SAM" id="SignalP"/>
    </source>
</evidence>
<evidence type="ECO:0000313" key="2">
    <source>
        <dbReference type="EMBL" id="KAA0258820.1"/>
    </source>
</evidence>
<feature type="signal peptide" evidence="1">
    <location>
        <begin position="1"/>
        <end position="20"/>
    </location>
</feature>
<organism evidence="2 3">
    <name type="scientific">Deferribacter autotrophicus</name>
    <dbReference type="NCBI Taxonomy" id="500465"/>
    <lineage>
        <taxon>Bacteria</taxon>
        <taxon>Pseudomonadati</taxon>
        <taxon>Deferribacterota</taxon>
        <taxon>Deferribacteres</taxon>
        <taxon>Deferribacterales</taxon>
        <taxon>Deferribacteraceae</taxon>
        <taxon>Deferribacter</taxon>
    </lineage>
</organism>
<keyword evidence="3" id="KW-1185">Reference proteome</keyword>
<evidence type="ECO:0000313" key="3">
    <source>
        <dbReference type="Proteomes" id="UP000322876"/>
    </source>
</evidence>
<sequence>MKKLLILATVVIFGATLAFAHGPGFGRGYGYGMGPGMMGPGYNQGTLPGAGYGMGPGMMGPGYNQGFGYGPGYCMGYGAGFQGNVKQITEDDAKKLVEKILKENFKGYKVKEVEKFRMPMGTMYEVDVVDAAGNKFEFHVNPWGFVMGPFPDNYDTDND</sequence>